<evidence type="ECO:0000313" key="3">
    <source>
        <dbReference type="Proteomes" id="UP001365128"/>
    </source>
</evidence>
<proteinExistence type="predicted"/>
<feature type="region of interest" description="Disordered" evidence="1">
    <location>
        <begin position="343"/>
        <end position="388"/>
    </location>
</feature>
<sequence length="388" mass="41953">MKALIEYLYRFEYNVPRENDKGALFLFHIQVCAIGESYDVKGLRDLAKDRVKTVFENATSLKELRMHLAVKAIYDLDVASDSGLRYLVVELCREKIHDLLEIGEFCEAMDEVKGLGHDLVRALLNTPPPTTQLTPFGGASTAGLFANWPVDGTYQGLSSHANGRSLAIEEPRRPSTGAAAYDGIGTNSASTSTFDGTGSLDAHESARDIVQISSKSTSDSALPMPQATQTNTFKAATNATTTLVVPKSIFGISSPYIELDHAAKECALYGAIEFKEPYMSFSREEIRLADYSTPEKSLFNLKTSCVPESSSSFLGTDISTVSKPLDNFAEGFASVWTSSTVTQGQSSQTPRVTFNNSTPVPSPRGLFTNNPNFGGFGSGPTSSNNTQN</sequence>
<name>A0ABR1MKV6_9PEZI</name>
<comment type="caution">
    <text evidence="2">The sequence shown here is derived from an EMBL/GenBank/DDBJ whole genome shotgun (WGS) entry which is preliminary data.</text>
</comment>
<evidence type="ECO:0008006" key="4">
    <source>
        <dbReference type="Google" id="ProtNLM"/>
    </source>
</evidence>
<feature type="compositionally biased region" description="Polar residues" evidence="1">
    <location>
        <begin position="350"/>
        <end position="359"/>
    </location>
</feature>
<organism evidence="2 3">
    <name type="scientific">Phyllosticta citricarpa</name>
    <dbReference type="NCBI Taxonomy" id="55181"/>
    <lineage>
        <taxon>Eukaryota</taxon>
        <taxon>Fungi</taxon>
        <taxon>Dikarya</taxon>
        <taxon>Ascomycota</taxon>
        <taxon>Pezizomycotina</taxon>
        <taxon>Dothideomycetes</taxon>
        <taxon>Dothideomycetes incertae sedis</taxon>
        <taxon>Botryosphaeriales</taxon>
        <taxon>Phyllostictaceae</taxon>
        <taxon>Phyllosticta</taxon>
    </lineage>
</organism>
<reference evidence="2 3" key="1">
    <citation type="submission" date="2024-04" db="EMBL/GenBank/DDBJ databases">
        <title>Phyllosticta paracitricarpa is synonymous to the EU quarantine fungus P. citricarpa based on phylogenomic analyses.</title>
        <authorList>
            <consortium name="Lawrence Berkeley National Laboratory"/>
            <person name="Van Ingen-Buijs V.A."/>
            <person name="Van Westerhoven A.C."/>
            <person name="Haridas S."/>
            <person name="Skiadas P."/>
            <person name="Martin F."/>
            <person name="Groenewald J.Z."/>
            <person name="Crous P.W."/>
            <person name="Seidl M.F."/>
        </authorList>
    </citation>
    <scope>NUCLEOTIDE SEQUENCE [LARGE SCALE GENOMIC DNA]</scope>
    <source>
        <strain evidence="2 3">CBS 122670</strain>
    </source>
</reference>
<dbReference type="Proteomes" id="UP001365128">
    <property type="component" value="Unassembled WGS sequence"/>
</dbReference>
<keyword evidence="3" id="KW-1185">Reference proteome</keyword>
<accession>A0ABR1MKV6</accession>
<dbReference type="EMBL" id="JBBPDW010000006">
    <property type="protein sequence ID" value="KAK7551417.1"/>
    <property type="molecule type" value="Genomic_DNA"/>
</dbReference>
<protein>
    <recommendedName>
        <fullName evidence="4">ENTH domain-containing protein</fullName>
    </recommendedName>
</protein>
<evidence type="ECO:0000313" key="2">
    <source>
        <dbReference type="EMBL" id="KAK7551417.1"/>
    </source>
</evidence>
<gene>
    <name evidence="2" type="ORF">IWX46DRAFT_638477</name>
</gene>
<evidence type="ECO:0000256" key="1">
    <source>
        <dbReference type="SAM" id="MobiDB-lite"/>
    </source>
</evidence>
<feature type="compositionally biased region" description="Low complexity" evidence="1">
    <location>
        <begin position="367"/>
        <end position="388"/>
    </location>
</feature>